<dbReference type="InterPro" id="IPR036249">
    <property type="entry name" value="Thioredoxin-like_sf"/>
</dbReference>
<feature type="signal peptide" evidence="5">
    <location>
        <begin position="1"/>
        <end position="24"/>
    </location>
</feature>
<feature type="domain" description="Thioredoxin" evidence="6">
    <location>
        <begin position="21"/>
        <end position="161"/>
    </location>
</feature>
<dbReference type="PROSITE" id="PS51352">
    <property type="entry name" value="THIOREDOXIN_2"/>
    <property type="match status" value="1"/>
</dbReference>
<evidence type="ECO:0000256" key="3">
    <source>
        <dbReference type="ARBA" id="ARBA00023157"/>
    </source>
</evidence>
<dbReference type="InterPro" id="IPR017937">
    <property type="entry name" value="Thioredoxin_CS"/>
</dbReference>
<dbReference type="CDD" id="cd02966">
    <property type="entry name" value="TlpA_like_family"/>
    <property type="match status" value="1"/>
</dbReference>
<sequence length="162" mass="18251">MSFFSWVKKIAVLGLVFGSSTVFAAAAPDFTLKSSTGENIRLAEQRGQVVMLNFWASWCGPCRDEMPLLDKLNSKYGKMGFVLYGVNTDQDIAEAKKVLEKVKVNYPILFDPDSKLSDLYAVDSMPFSVFIDKKGQIRHIHKGYVPGDDEKYIKQIKELISE</sequence>
<dbReference type="SUPFAM" id="SSF52833">
    <property type="entry name" value="Thioredoxin-like"/>
    <property type="match status" value="1"/>
</dbReference>
<comment type="caution">
    <text evidence="7">The sequence shown here is derived from an EMBL/GenBank/DDBJ whole genome shotgun (WGS) entry which is preliminary data.</text>
</comment>
<evidence type="ECO:0000256" key="1">
    <source>
        <dbReference type="ARBA" id="ARBA00004196"/>
    </source>
</evidence>
<dbReference type="InterPro" id="IPR013766">
    <property type="entry name" value="Thioredoxin_domain"/>
</dbReference>
<accession>A0ABQ3BAG4</accession>
<evidence type="ECO:0000259" key="6">
    <source>
        <dbReference type="PROSITE" id="PS51352"/>
    </source>
</evidence>
<dbReference type="PROSITE" id="PS00194">
    <property type="entry name" value="THIOREDOXIN_1"/>
    <property type="match status" value="1"/>
</dbReference>
<comment type="subcellular location">
    <subcellularLocation>
        <location evidence="1">Cell envelope</location>
    </subcellularLocation>
</comment>
<reference evidence="8" key="1">
    <citation type="journal article" date="2019" name="Int. J. Syst. Evol. Microbiol.">
        <title>The Global Catalogue of Microorganisms (GCM) 10K type strain sequencing project: providing services to taxonomists for standard genome sequencing and annotation.</title>
        <authorList>
            <consortium name="The Broad Institute Genomics Platform"/>
            <consortium name="The Broad Institute Genome Sequencing Center for Infectious Disease"/>
            <person name="Wu L."/>
            <person name="Ma J."/>
        </authorList>
    </citation>
    <scope>NUCLEOTIDE SEQUENCE [LARGE SCALE GENOMIC DNA]</scope>
    <source>
        <strain evidence="8">KCTC 32239</strain>
    </source>
</reference>
<keyword evidence="5" id="KW-0732">Signal</keyword>
<feature type="chain" id="PRO_5046023826" evidence="5">
    <location>
        <begin position="25"/>
        <end position="162"/>
    </location>
</feature>
<dbReference type="InterPro" id="IPR000866">
    <property type="entry name" value="AhpC/TSA"/>
</dbReference>
<dbReference type="PANTHER" id="PTHR42852">
    <property type="entry name" value="THIOL:DISULFIDE INTERCHANGE PROTEIN DSBE"/>
    <property type="match status" value="1"/>
</dbReference>
<dbReference type="Proteomes" id="UP000619761">
    <property type="component" value="Unassembled WGS sequence"/>
</dbReference>
<gene>
    <name evidence="7" type="ORF">GCM10011613_36090</name>
</gene>
<keyword evidence="3" id="KW-1015">Disulfide bond</keyword>
<name>A0ABQ3BAG4_9GAMM</name>
<evidence type="ECO:0000256" key="4">
    <source>
        <dbReference type="ARBA" id="ARBA00023284"/>
    </source>
</evidence>
<proteinExistence type="predicted"/>
<evidence type="ECO:0000256" key="2">
    <source>
        <dbReference type="ARBA" id="ARBA00022748"/>
    </source>
</evidence>
<dbReference type="PANTHER" id="PTHR42852:SF6">
    <property type="entry name" value="THIOL:DISULFIDE INTERCHANGE PROTEIN DSBE"/>
    <property type="match status" value="1"/>
</dbReference>
<dbReference type="Pfam" id="PF00578">
    <property type="entry name" value="AhpC-TSA"/>
    <property type="match status" value="1"/>
</dbReference>
<dbReference type="RefSeq" id="WP_189421243.1">
    <property type="nucleotide sequence ID" value="NZ_BMYZ01000005.1"/>
</dbReference>
<evidence type="ECO:0000313" key="8">
    <source>
        <dbReference type="Proteomes" id="UP000619761"/>
    </source>
</evidence>
<evidence type="ECO:0000256" key="5">
    <source>
        <dbReference type="SAM" id="SignalP"/>
    </source>
</evidence>
<dbReference type="InterPro" id="IPR050553">
    <property type="entry name" value="Thioredoxin_ResA/DsbE_sf"/>
</dbReference>
<organism evidence="7 8">
    <name type="scientific">Cellvibrio zantedeschiae</name>
    <dbReference type="NCBI Taxonomy" id="1237077"/>
    <lineage>
        <taxon>Bacteria</taxon>
        <taxon>Pseudomonadati</taxon>
        <taxon>Pseudomonadota</taxon>
        <taxon>Gammaproteobacteria</taxon>
        <taxon>Cellvibrionales</taxon>
        <taxon>Cellvibrionaceae</taxon>
        <taxon>Cellvibrio</taxon>
    </lineage>
</organism>
<keyword evidence="4" id="KW-0676">Redox-active center</keyword>
<evidence type="ECO:0000313" key="7">
    <source>
        <dbReference type="EMBL" id="GGY87854.1"/>
    </source>
</evidence>
<keyword evidence="8" id="KW-1185">Reference proteome</keyword>
<dbReference type="EMBL" id="BMYZ01000005">
    <property type="protein sequence ID" value="GGY87854.1"/>
    <property type="molecule type" value="Genomic_DNA"/>
</dbReference>
<keyword evidence="2" id="KW-0201">Cytochrome c-type biogenesis</keyword>
<protein>
    <submittedName>
        <fullName evidence="7">Thiol:disulfide interchange protein</fullName>
    </submittedName>
</protein>
<dbReference type="Gene3D" id="3.40.30.10">
    <property type="entry name" value="Glutaredoxin"/>
    <property type="match status" value="1"/>
</dbReference>